<feature type="binding site" evidence="8">
    <location>
        <position position="30"/>
    </location>
    <ligand>
        <name>substrate</name>
    </ligand>
</feature>
<comment type="caution">
    <text evidence="8">Lacks conserved residue(s) required for the propagation of feature annotation.</text>
</comment>
<sequence>MGEPGIFVSEMFISIQGESSFAGWPCVFIRTAGCNLKCTYCDTLYARNGGRKVTLRNCLRFVEDSGLKLVEITGGEPLLQEELPRLVKMLIDREYTVLIETNGSLDISPIPEKAIRIMDIKCPSSGMMHKNDYENLKRLHPADEVKFVIGNFEDYLFASQWARRVLEESPVRVIHFSPVFGLLEPSTLAEWILKDKIPVRLNLQLHKYIWSPDAKGV</sequence>
<comment type="similarity">
    <text evidence="8">Belongs to the radical SAM superfamily. 7-carboxy-7-deazaguanine synthase family.</text>
</comment>
<dbReference type="STRING" id="39841.SAMN05660836_01052"/>
<evidence type="ECO:0000256" key="2">
    <source>
        <dbReference type="ARBA" id="ARBA00022691"/>
    </source>
</evidence>
<comment type="subunit">
    <text evidence="8">Homodimer.</text>
</comment>
<evidence type="ECO:0000259" key="9">
    <source>
        <dbReference type="PROSITE" id="PS51918"/>
    </source>
</evidence>
<keyword evidence="1 8" id="KW-0004">4Fe-4S</keyword>
<keyword evidence="5 8" id="KW-0408">Iron</keyword>
<feature type="binding site" evidence="8">
    <location>
        <position position="41"/>
    </location>
    <ligand>
        <name>[4Fe-4S] cluster</name>
        <dbReference type="ChEBI" id="CHEBI:49883"/>
        <note>4Fe-4S-S-AdoMet</note>
    </ligand>
</feature>
<gene>
    <name evidence="8" type="primary">queE</name>
    <name evidence="10" type="ORF">SAMN05660836_01052</name>
</gene>
<evidence type="ECO:0000256" key="1">
    <source>
        <dbReference type="ARBA" id="ARBA00022485"/>
    </source>
</evidence>
<dbReference type="EC" id="4.3.99.3" evidence="8"/>
<dbReference type="Pfam" id="PF04055">
    <property type="entry name" value="Radical_SAM"/>
    <property type="match status" value="1"/>
</dbReference>
<comment type="catalytic activity">
    <reaction evidence="8">
        <text>6-carboxy-5,6,7,8-tetrahydropterin + H(+) = 7-carboxy-7-carbaguanine + NH4(+)</text>
        <dbReference type="Rhea" id="RHEA:27974"/>
        <dbReference type="ChEBI" id="CHEBI:15378"/>
        <dbReference type="ChEBI" id="CHEBI:28938"/>
        <dbReference type="ChEBI" id="CHEBI:61032"/>
        <dbReference type="ChEBI" id="CHEBI:61036"/>
        <dbReference type="EC" id="4.3.99.3"/>
    </reaction>
</comment>
<dbReference type="HAMAP" id="MF_00917">
    <property type="entry name" value="QueE"/>
    <property type="match status" value="1"/>
</dbReference>
<keyword evidence="6 8" id="KW-0411">Iron-sulfur</keyword>
<evidence type="ECO:0000256" key="3">
    <source>
        <dbReference type="ARBA" id="ARBA00022723"/>
    </source>
</evidence>
<dbReference type="PROSITE" id="PS51918">
    <property type="entry name" value="RADICAL_SAM"/>
    <property type="match status" value="1"/>
</dbReference>
<dbReference type="UniPathway" id="UPA00391"/>
<organism evidence="10 11">
    <name type="scientific">Thermodesulforhabdus norvegica</name>
    <dbReference type="NCBI Taxonomy" id="39841"/>
    <lineage>
        <taxon>Bacteria</taxon>
        <taxon>Pseudomonadati</taxon>
        <taxon>Thermodesulfobacteriota</taxon>
        <taxon>Syntrophobacteria</taxon>
        <taxon>Syntrophobacterales</taxon>
        <taxon>Thermodesulforhabdaceae</taxon>
        <taxon>Thermodesulforhabdus</taxon>
    </lineage>
</organism>
<dbReference type="PANTHER" id="PTHR42836:SF1">
    <property type="entry name" value="7-CARBOXY-7-DEAZAGUANINE SYNTHASE"/>
    <property type="match status" value="1"/>
</dbReference>
<feature type="binding site" evidence="8">
    <location>
        <begin position="15"/>
        <end position="17"/>
    </location>
    <ligand>
        <name>substrate</name>
    </ligand>
</feature>
<evidence type="ECO:0000256" key="4">
    <source>
        <dbReference type="ARBA" id="ARBA00022842"/>
    </source>
</evidence>
<keyword evidence="4 8" id="KW-0460">Magnesium</keyword>
<dbReference type="Gene3D" id="3.20.20.70">
    <property type="entry name" value="Aldolase class I"/>
    <property type="match status" value="1"/>
</dbReference>
<dbReference type="GO" id="GO:0016840">
    <property type="term" value="F:carbon-nitrogen lyase activity"/>
    <property type="evidence" value="ECO:0007669"/>
    <property type="project" value="UniProtKB-UniRule"/>
</dbReference>
<accession>A0A1I4SMB5</accession>
<evidence type="ECO:0000256" key="5">
    <source>
        <dbReference type="ARBA" id="ARBA00023004"/>
    </source>
</evidence>
<name>A0A1I4SMB5_9BACT</name>
<dbReference type="RefSeq" id="WP_177193532.1">
    <property type="nucleotide sequence ID" value="NZ_FOUU01000002.1"/>
</dbReference>
<feature type="binding site" evidence="8">
    <location>
        <position position="34"/>
    </location>
    <ligand>
        <name>[4Fe-4S] cluster</name>
        <dbReference type="ChEBI" id="CHEBI:49883"/>
        <note>4Fe-4S-S-AdoMet</note>
    </ligand>
</feature>
<dbReference type="InterPro" id="IPR058240">
    <property type="entry name" value="rSAM_sf"/>
</dbReference>
<feature type="binding site" evidence="8">
    <location>
        <position position="73"/>
    </location>
    <ligand>
        <name>substrate</name>
    </ligand>
</feature>
<evidence type="ECO:0000256" key="8">
    <source>
        <dbReference type="HAMAP-Rule" id="MF_00917"/>
    </source>
</evidence>
<proteinExistence type="inferred from homology"/>
<dbReference type="InterPro" id="IPR013785">
    <property type="entry name" value="Aldolase_TIM"/>
</dbReference>
<evidence type="ECO:0000256" key="6">
    <source>
        <dbReference type="ARBA" id="ARBA00023014"/>
    </source>
</evidence>
<dbReference type="AlphaFoldDB" id="A0A1I4SMB5"/>
<dbReference type="SFLD" id="SFLDS00029">
    <property type="entry name" value="Radical_SAM"/>
    <property type="match status" value="1"/>
</dbReference>
<keyword evidence="11" id="KW-1185">Reference proteome</keyword>
<comment type="cofactor">
    <cofactor evidence="8">
        <name>Mg(2+)</name>
        <dbReference type="ChEBI" id="CHEBI:18420"/>
    </cofactor>
</comment>
<comment type="cofactor">
    <cofactor evidence="8">
        <name>[4Fe-4S] cluster</name>
        <dbReference type="ChEBI" id="CHEBI:49883"/>
    </cofactor>
    <text evidence="8">Binds 1 [4Fe-4S] cluster. The cluster is coordinated with 3 cysteines and an exchangeable S-adenosyl-L-methionine.</text>
</comment>
<evidence type="ECO:0000313" key="10">
    <source>
        <dbReference type="EMBL" id="SFM65668.1"/>
    </source>
</evidence>
<dbReference type="GO" id="GO:0008616">
    <property type="term" value="P:tRNA queuosine(34) biosynthetic process"/>
    <property type="evidence" value="ECO:0007669"/>
    <property type="project" value="UniProtKB-UniRule"/>
</dbReference>
<keyword evidence="2 8" id="KW-0949">S-adenosyl-L-methionine</keyword>
<dbReference type="CDD" id="cd01335">
    <property type="entry name" value="Radical_SAM"/>
    <property type="match status" value="1"/>
</dbReference>
<dbReference type="GO" id="GO:1904047">
    <property type="term" value="F:S-adenosyl-L-methionine binding"/>
    <property type="evidence" value="ECO:0007669"/>
    <property type="project" value="UniProtKB-UniRule"/>
</dbReference>
<feature type="binding site" evidence="8">
    <location>
        <position position="38"/>
    </location>
    <ligand>
        <name>[4Fe-4S] cluster</name>
        <dbReference type="ChEBI" id="CHEBI:49883"/>
        <note>4Fe-4S-S-AdoMet</note>
    </ligand>
</feature>
<feature type="domain" description="Radical SAM core" evidence="9">
    <location>
        <begin position="21"/>
        <end position="213"/>
    </location>
</feature>
<dbReference type="GO" id="GO:0051539">
    <property type="term" value="F:4 iron, 4 sulfur cluster binding"/>
    <property type="evidence" value="ECO:0007669"/>
    <property type="project" value="UniProtKB-UniRule"/>
</dbReference>
<dbReference type="Proteomes" id="UP000199611">
    <property type="component" value="Unassembled WGS sequence"/>
</dbReference>
<comment type="function">
    <text evidence="8">Catalyzes the complex heterocyclic radical-mediated conversion of 6-carboxy-5,6,7,8-tetrahydropterin (CPH4) to 7-carboxy-7-deazaguanine (CDG), a step common to the biosynthetic pathways of all 7-deazapurine-containing compounds.</text>
</comment>
<comment type="cofactor">
    <cofactor evidence="8">
        <name>S-adenosyl-L-methionine</name>
        <dbReference type="ChEBI" id="CHEBI:59789"/>
    </cofactor>
    <text evidence="8">Binds 1 S-adenosyl-L-methionine per subunit.</text>
</comment>
<dbReference type="PIRSF" id="PIRSF000370">
    <property type="entry name" value="QueE"/>
    <property type="match status" value="1"/>
</dbReference>
<feature type="binding site" evidence="8">
    <location>
        <position position="43"/>
    </location>
    <ligand>
        <name>Mg(2+)</name>
        <dbReference type="ChEBI" id="CHEBI:18420"/>
    </ligand>
</feature>
<keyword evidence="7 8" id="KW-0456">Lyase</keyword>
<comment type="pathway">
    <text evidence="8">Purine metabolism; 7-cyano-7-deazaguanine biosynthesis.</text>
</comment>
<protein>
    <recommendedName>
        <fullName evidence="8">7-carboxy-7-deazaguanine synthase</fullName>
        <shortName evidence="8">CDG synthase</shortName>
        <ecNumber evidence="8">4.3.99.3</ecNumber>
    </recommendedName>
    <alternativeName>
        <fullName evidence="8">Queuosine biosynthesis protein QueE</fullName>
    </alternativeName>
</protein>
<evidence type="ECO:0000256" key="7">
    <source>
        <dbReference type="ARBA" id="ARBA00023239"/>
    </source>
</evidence>
<keyword evidence="3 8" id="KW-0479">Metal-binding</keyword>
<reference evidence="10 11" key="1">
    <citation type="submission" date="2016-10" db="EMBL/GenBank/DDBJ databases">
        <authorList>
            <person name="de Groot N.N."/>
        </authorList>
    </citation>
    <scope>NUCLEOTIDE SEQUENCE [LARGE SCALE GENOMIC DNA]</scope>
    <source>
        <strain evidence="10 11">DSM 9990</strain>
    </source>
</reference>
<dbReference type="EMBL" id="FOUU01000002">
    <property type="protein sequence ID" value="SFM65668.1"/>
    <property type="molecule type" value="Genomic_DNA"/>
</dbReference>
<keyword evidence="8" id="KW-0671">Queuosine biosynthesis</keyword>
<dbReference type="GO" id="GO:0000287">
    <property type="term" value="F:magnesium ion binding"/>
    <property type="evidence" value="ECO:0007669"/>
    <property type="project" value="UniProtKB-UniRule"/>
</dbReference>
<feature type="binding site" evidence="8">
    <location>
        <begin position="40"/>
        <end position="42"/>
    </location>
    <ligand>
        <name>S-adenosyl-L-methionine</name>
        <dbReference type="ChEBI" id="CHEBI:59789"/>
    </ligand>
</feature>
<evidence type="ECO:0000313" key="11">
    <source>
        <dbReference type="Proteomes" id="UP000199611"/>
    </source>
</evidence>
<feature type="binding site" evidence="8">
    <location>
        <position position="75"/>
    </location>
    <ligand>
        <name>S-adenosyl-L-methionine</name>
        <dbReference type="ChEBI" id="CHEBI:59789"/>
    </ligand>
</feature>
<dbReference type="InterPro" id="IPR007197">
    <property type="entry name" value="rSAM"/>
</dbReference>
<dbReference type="InterPro" id="IPR024924">
    <property type="entry name" value="7-CO-7-deazaguanine_synth-like"/>
</dbReference>
<dbReference type="SUPFAM" id="SSF102114">
    <property type="entry name" value="Radical SAM enzymes"/>
    <property type="match status" value="1"/>
</dbReference>
<dbReference type="PANTHER" id="PTHR42836">
    <property type="entry name" value="7-CARBOXY-7-DEAZAGUANINE SYNTHASE"/>
    <property type="match status" value="1"/>
</dbReference>